<comment type="caution">
    <text evidence="2">The sequence shown here is derived from an EMBL/GenBank/DDBJ whole genome shotgun (WGS) entry which is preliminary data.</text>
</comment>
<dbReference type="GO" id="GO:0008684">
    <property type="term" value="F:2-oxopent-4-enoate hydratase activity"/>
    <property type="evidence" value="ECO:0007669"/>
    <property type="project" value="TreeGrafter"/>
</dbReference>
<dbReference type="SUPFAM" id="SSF56529">
    <property type="entry name" value="FAH"/>
    <property type="match status" value="1"/>
</dbReference>
<evidence type="ECO:0000313" key="2">
    <source>
        <dbReference type="EMBL" id="GEC21719.1"/>
    </source>
</evidence>
<evidence type="ECO:0000313" key="3">
    <source>
        <dbReference type="Proteomes" id="UP000320338"/>
    </source>
</evidence>
<evidence type="ECO:0000256" key="1">
    <source>
        <dbReference type="SAM" id="MobiDB-lite"/>
    </source>
</evidence>
<gene>
    <name evidence="2" type="primary">mhpD</name>
    <name evidence="2" type="ORF">PHY01_40020</name>
</gene>
<name>A0A4Y3WVG2_9PSEU</name>
<dbReference type="Gene3D" id="3.90.850.10">
    <property type="entry name" value="Fumarylacetoacetase-like, C-terminal domain"/>
    <property type="match status" value="1"/>
</dbReference>
<accession>A0A4Y3WVG2</accession>
<dbReference type="InterPro" id="IPR036663">
    <property type="entry name" value="Fumarylacetoacetase_C_sf"/>
</dbReference>
<dbReference type="PANTHER" id="PTHR30143">
    <property type="entry name" value="ACID HYDRATASE"/>
    <property type="match status" value="1"/>
</dbReference>
<protein>
    <submittedName>
        <fullName evidence="2">2-keto-4-pentenoate hydratase</fullName>
    </submittedName>
</protein>
<reference evidence="2 3" key="1">
    <citation type="submission" date="2019-06" db="EMBL/GenBank/DDBJ databases">
        <title>Whole genome shotgun sequence of Pseudonocardia hydrocarbonoxydans NBRC 14498.</title>
        <authorList>
            <person name="Hosoyama A."/>
            <person name="Uohara A."/>
            <person name="Ohji S."/>
            <person name="Ichikawa N."/>
        </authorList>
    </citation>
    <scope>NUCLEOTIDE SEQUENCE [LARGE SCALE GENOMIC DNA]</scope>
    <source>
        <strain evidence="2 3">NBRC 14498</strain>
    </source>
</reference>
<sequence length="285" mass="29158">MSPAGGRGPCETAVVTGPGGDHDPARGQAALLHRAHLAGELLDAAEHAVAATMDQAYAVQEQLTALRLAQGRRVIGHKLGYTSAAMRAQMGVAEPNSGPLFDDMLLDGTASGFVQPRVEPEIGVVLGRDLCAADLRGDGDGDDPDGDLERVAAAVAEVRPCLEVVDSVWRDYRFDITQNTADGSSAAGVVVGPPLDVAPIDCLHTPVRLSRDGVEVAAATGAAAGGHPLAGVVWLCDRLARSGRGLAAGDLVITGGLTAAVPLPVGGTVSAVFDGRTTVRVTRDR</sequence>
<dbReference type="GO" id="GO:0005737">
    <property type="term" value="C:cytoplasm"/>
    <property type="evidence" value="ECO:0007669"/>
    <property type="project" value="TreeGrafter"/>
</dbReference>
<dbReference type="Proteomes" id="UP000320338">
    <property type="component" value="Unassembled WGS sequence"/>
</dbReference>
<dbReference type="AlphaFoldDB" id="A0A4Y3WVG2"/>
<dbReference type="EMBL" id="BJNG01000036">
    <property type="protein sequence ID" value="GEC21719.1"/>
    <property type="molecule type" value="Genomic_DNA"/>
</dbReference>
<proteinExistence type="predicted"/>
<dbReference type="PANTHER" id="PTHR30143:SF0">
    <property type="entry name" value="2-KETO-4-PENTENOATE HYDRATASE"/>
    <property type="match status" value="1"/>
</dbReference>
<keyword evidence="3" id="KW-1185">Reference proteome</keyword>
<organism evidence="2 3">
    <name type="scientific">Pseudonocardia hydrocarbonoxydans</name>
    <dbReference type="NCBI Taxonomy" id="76726"/>
    <lineage>
        <taxon>Bacteria</taxon>
        <taxon>Bacillati</taxon>
        <taxon>Actinomycetota</taxon>
        <taxon>Actinomycetes</taxon>
        <taxon>Pseudonocardiales</taxon>
        <taxon>Pseudonocardiaceae</taxon>
        <taxon>Pseudonocardia</taxon>
    </lineage>
</organism>
<dbReference type="InterPro" id="IPR050772">
    <property type="entry name" value="Hydratase-Decarb/MhpD_sf"/>
</dbReference>
<feature type="region of interest" description="Disordered" evidence="1">
    <location>
        <begin position="1"/>
        <end position="26"/>
    </location>
</feature>